<dbReference type="EMBL" id="FQNC01000044">
    <property type="protein sequence ID" value="SGY55648.1"/>
    <property type="molecule type" value="Genomic_DNA"/>
</dbReference>
<organism evidence="1 2">
    <name type="scientific">Microbotryum silenes-dioicae</name>
    <dbReference type="NCBI Taxonomy" id="796604"/>
    <lineage>
        <taxon>Eukaryota</taxon>
        <taxon>Fungi</taxon>
        <taxon>Dikarya</taxon>
        <taxon>Basidiomycota</taxon>
        <taxon>Pucciniomycotina</taxon>
        <taxon>Microbotryomycetes</taxon>
        <taxon>Microbotryales</taxon>
        <taxon>Microbotryaceae</taxon>
        <taxon>Microbotryum</taxon>
    </lineage>
</organism>
<evidence type="ECO:0000313" key="1">
    <source>
        <dbReference type="EMBL" id="SGY55648.1"/>
    </source>
</evidence>
<protein>
    <submittedName>
        <fullName evidence="1">BQ5605_C006g04055 protein</fullName>
    </submittedName>
</protein>
<sequence length="457" mass="50152">MLVLTSHFQKRGVDDPGMNGMNEYLSNSTSTLATNSLSSNDNMLQRQRELLAQAWASLLKTSPKHAWARVTSTIGSTDAFLTSLTRVFSGVNRATLSCELCIVDPHNSLCVYGIDNIRQSKHFSSSGHRVRRFMEKALRGENVTIGVIGASVTAGHGLSKGPSWHERMTEQLKVDFPNIKVHVEAKAGMNSKFFAFCFDSVLPRDLDLYMIELDINNDPLIADDQLYRGLLGLAQEPVVIRVSVFALWFNKLLRGFGSNYLETPDLSETIWPKEDSLGHIPRLHLWEPVRSIGIKHLLISVANAIRSCSQFSADKVADPILPTCKFVASEADPLVPTDHAGFEKWRKEEWNGQQARTSSEVGAILSFKFTGARVGLFVWATNSAGNAVKPGQARCWVDDKVQSGVIVDAHKSGEAAGSSWTTVVDPIEFGEHLLTCEILPSSSTGGHDFGIIGVANN</sequence>
<name>A0A2X0M8V3_9BASI</name>
<reference evidence="1 2" key="1">
    <citation type="submission" date="2016-11" db="EMBL/GenBank/DDBJ databases">
        <authorList>
            <person name="Jaros S."/>
            <person name="Januszkiewicz K."/>
            <person name="Wedrychowicz H."/>
        </authorList>
    </citation>
    <scope>NUCLEOTIDE SEQUENCE [LARGE SCALE GENOMIC DNA]</scope>
</reference>
<evidence type="ECO:0000313" key="2">
    <source>
        <dbReference type="Proteomes" id="UP000249464"/>
    </source>
</evidence>
<dbReference type="SUPFAM" id="SSF52266">
    <property type="entry name" value="SGNH hydrolase"/>
    <property type="match status" value="1"/>
</dbReference>
<keyword evidence="2" id="KW-1185">Reference proteome</keyword>
<dbReference type="PANTHER" id="PTHR34407">
    <property type="entry name" value="EXPRESSED PROTEIN"/>
    <property type="match status" value="1"/>
</dbReference>
<dbReference type="AlphaFoldDB" id="A0A2X0M8V3"/>
<dbReference type="Proteomes" id="UP000249464">
    <property type="component" value="Unassembled WGS sequence"/>
</dbReference>
<proteinExistence type="predicted"/>
<gene>
    <name evidence="1" type="primary">BQ5605_C006g04055</name>
    <name evidence="1" type="ORF">BQ5605_C006G04055</name>
</gene>
<accession>A0A2X0M8V3</accession>
<dbReference type="PANTHER" id="PTHR34407:SF1">
    <property type="entry name" value="SGNH HYDROLASE-TYPE ESTERASE DOMAIN-CONTAINING PROTEIN"/>
    <property type="match status" value="1"/>
</dbReference>